<evidence type="ECO:0000256" key="1">
    <source>
        <dbReference type="SAM" id="MobiDB-lite"/>
    </source>
</evidence>
<reference evidence="2" key="1">
    <citation type="submission" date="2020-10" db="EMBL/GenBank/DDBJ databases">
        <authorList>
            <person name="Han B."/>
            <person name="Lu T."/>
            <person name="Zhao Q."/>
            <person name="Huang X."/>
            <person name="Zhao Y."/>
        </authorList>
    </citation>
    <scope>NUCLEOTIDE SEQUENCE</scope>
</reference>
<feature type="compositionally biased region" description="Basic and acidic residues" evidence="1">
    <location>
        <begin position="63"/>
        <end position="73"/>
    </location>
</feature>
<protein>
    <submittedName>
        <fullName evidence="2">Uncharacterized protein</fullName>
    </submittedName>
</protein>
<gene>
    <name evidence="2" type="ORF">NCGR_LOCUS19950</name>
</gene>
<dbReference type="Proteomes" id="UP000604825">
    <property type="component" value="Unassembled WGS sequence"/>
</dbReference>
<dbReference type="AlphaFoldDB" id="A0A811NYY1"/>
<evidence type="ECO:0000313" key="3">
    <source>
        <dbReference type="Proteomes" id="UP000604825"/>
    </source>
</evidence>
<evidence type="ECO:0000313" key="2">
    <source>
        <dbReference type="EMBL" id="CAD6229350.1"/>
    </source>
</evidence>
<name>A0A811NYY1_9POAL</name>
<proteinExistence type="predicted"/>
<dbReference type="EMBL" id="CAJGYO010000005">
    <property type="protein sequence ID" value="CAD6229350.1"/>
    <property type="molecule type" value="Genomic_DNA"/>
</dbReference>
<organism evidence="2 3">
    <name type="scientific">Miscanthus lutarioriparius</name>
    <dbReference type="NCBI Taxonomy" id="422564"/>
    <lineage>
        <taxon>Eukaryota</taxon>
        <taxon>Viridiplantae</taxon>
        <taxon>Streptophyta</taxon>
        <taxon>Embryophyta</taxon>
        <taxon>Tracheophyta</taxon>
        <taxon>Spermatophyta</taxon>
        <taxon>Magnoliopsida</taxon>
        <taxon>Liliopsida</taxon>
        <taxon>Poales</taxon>
        <taxon>Poaceae</taxon>
        <taxon>PACMAD clade</taxon>
        <taxon>Panicoideae</taxon>
        <taxon>Andropogonodae</taxon>
        <taxon>Andropogoneae</taxon>
        <taxon>Saccharinae</taxon>
        <taxon>Miscanthus</taxon>
    </lineage>
</organism>
<accession>A0A811NYY1</accession>
<sequence length="137" mass="14449">MGRTGAAASASSRRGATATVDQAASAKPRTPPQPAPNSAMDAVATSVWRSRPMPSPPVCGARGLERRAEDAVRGRQPRAWKPPQGRTRAPSPQRPSAGIHSRPGMRVPLPIEHCHRMAGHASAAGQRGTELVRRSIS</sequence>
<comment type="caution">
    <text evidence="2">The sequence shown here is derived from an EMBL/GenBank/DDBJ whole genome shotgun (WGS) entry which is preliminary data.</text>
</comment>
<keyword evidence="3" id="KW-1185">Reference proteome</keyword>
<feature type="region of interest" description="Disordered" evidence="1">
    <location>
        <begin position="1"/>
        <end position="107"/>
    </location>
</feature>
<feature type="compositionally biased region" description="Low complexity" evidence="1">
    <location>
        <begin position="1"/>
        <end position="19"/>
    </location>
</feature>